<keyword evidence="7" id="KW-0449">Lipoprotein</keyword>
<evidence type="ECO:0000259" key="11">
    <source>
        <dbReference type="PROSITE" id="PS50859"/>
    </source>
</evidence>
<comment type="similarity">
    <text evidence="2">Belongs to the synaptobrevin family.</text>
</comment>
<dbReference type="STRING" id="765915.A0A1Y2HHQ9"/>
<sequence>MKIYAILLLTANSRPADIRAAEYELSQFGFFQRGSVQEFMNFTSQTLAERTQAGQRQSVEQDSYLIHCFVRPGDKLAAVIITDQEYPLRVSFTILSKCIDDFAAKFPADTWSTLTPSTASAQFPVLRETLNKYQDPHAADNLMRVQRELDETKVILHKTIESVLEREEKLDSLVERSNALSTSTRAFYKTAKKNNQCCSLM</sequence>
<dbReference type="PRINTS" id="PR00219">
    <property type="entry name" value="SYNAPTOBREVN"/>
</dbReference>
<evidence type="ECO:0000313" key="13">
    <source>
        <dbReference type="EMBL" id="ORZ30839.1"/>
    </source>
</evidence>
<proteinExistence type="inferred from homology"/>
<dbReference type="InterPro" id="IPR010908">
    <property type="entry name" value="Longin_dom"/>
</dbReference>
<dbReference type="OrthoDB" id="27923at2759"/>
<evidence type="ECO:0000256" key="6">
    <source>
        <dbReference type="ARBA" id="ARBA00023139"/>
    </source>
</evidence>
<dbReference type="Proteomes" id="UP000193411">
    <property type="component" value="Unassembled WGS sequence"/>
</dbReference>
<dbReference type="PANTHER" id="PTHR45806">
    <property type="entry name" value="SYNAPTOBREVIN HOMOLOG YKT6"/>
    <property type="match status" value="1"/>
</dbReference>
<dbReference type="GO" id="GO:0005886">
    <property type="term" value="C:plasma membrane"/>
    <property type="evidence" value="ECO:0007669"/>
    <property type="project" value="UniProtKB-SubCell"/>
</dbReference>
<gene>
    <name evidence="13" type="ORF">BCR44DRAFT_1417572</name>
    <name evidence="14" type="ORF">BCR44DRAFT_57508</name>
</gene>
<keyword evidence="5" id="KW-0472">Membrane</keyword>
<evidence type="ECO:0000256" key="7">
    <source>
        <dbReference type="ARBA" id="ARBA00023288"/>
    </source>
</evidence>
<evidence type="ECO:0000313" key="14">
    <source>
        <dbReference type="EMBL" id="ORZ34137.1"/>
    </source>
</evidence>
<dbReference type="InterPro" id="IPR011012">
    <property type="entry name" value="Longin-like_dom_sf"/>
</dbReference>
<dbReference type="Gene3D" id="3.30.450.50">
    <property type="entry name" value="Longin domain"/>
    <property type="match status" value="1"/>
</dbReference>
<dbReference type="GO" id="GO:0005794">
    <property type="term" value="C:Golgi apparatus"/>
    <property type="evidence" value="ECO:0007669"/>
    <property type="project" value="TreeGrafter"/>
</dbReference>
<evidence type="ECO:0000256" key="10">
    <source>
        <dbReference type="PROSITE-ProRule" id="PRU00290"/>
    </source>
</evidence>
<dbReference type="CDD" id="cd15867">
    <property type="entry name" value="R-SNARE_YKT6"/>
    <property type="match status" value="1"/>
</dbReference>
<evidence type="ECO:0000256" key="2">
    <source>
        <dbReference type="ARBA" id="ARBA00008025"/>
    </source>
</evidence>
<keyword evidence="3" id="KW-1003">Cell membrane</keyword>
<keyword evidence="4" id="KW-0488">Methylation</keyword>
<protein>
    <recommendedName>
        <fullName evidence="9">Synaptobrevin homolog YKT6</fullName>
    </recommendedName>
</protein>
<dbReference type="CDD" id="cd14824">
    <property type="entry name" value="Longin"/>
    <property type="match status" value="1"/>
</dbReference>
<dbReference type="InterPro" id="IPR042855">
    <property type="entry name" value="V_SNARE_CC"/>
</dbReference>
<evidence type="ECO:0000313" key="15">
    <source>
        <dbReference type="Proteomes" id="UP000193411"/>
    </source>
</evidence>
<comment type="caution">
    <text evidence="14">The sequence shown here is derived from an EMBL/GenBank/DDBJ whole genome shotgun (WGS) entry which is preliminary data.</text>
</comment>
<evidence type="ECO:0000256" key="3">
    <source>
        <dbReference type="ARBA" id="ARBA00022475"/>
    </source>
</evidence>
<dbReference type="PANTHER" id="PTHR45806:SF1">
    <property type="entry name" value="SYNAPTOBREVIN HOMOLOG YKT6"/>
    <property type="match status" value="1"/>
</dbReference>
<keyword evidence="8" id="KW-0636">Prenylation</keyword>
<dbReference type="Pfam" id="PF00957">
    <property type="entry name" value="Synaptobrevin"/>
    <property type="match status" value="1"/>
</dbReference>
<dbReference type="EMBL" id="MCFL01000031">
    <property type="protein sequence ID" value="ORZ34137.1"/>
    <property type="molecule type" value="Genomic_DNA"/>
</dbReference>
<reference evidence="14 15" key="1">
    <citation type="submission" date="2016-07" db="EMBL/GenBank/DDBJ databases">
        <title>Pervasive Adenine N6-methylation of Active Genes in Fungi.</title>
        <authorList>
            <consortium name="DOE Joint Genome Institute"/>
            <person name="Mondo S.J."/>
            <person name="Dannebaum R.O."/>
            <person name="Kuo R.C."/>
            <person name="Labutti K."/>
            <person name="Haridas S."/>
            <person name="Kuo A."/>
            <person name="Salamov A."/>
            <person name="Ahrendt S.R."/>
            <person name="Lipzen A."/>
            <person name="Sullivan W."/>
            <person name="Andreopoulos W.B."/>
            <person name="Clum A."/>
            <person name="Lindquist E."/>
            <person name="Daum C."/>
            <person name="Ramamoorthy G.K."/>
            <person name="Gryganskyi A."/>
            <person name="Culley D."/>
            <person name="Magnuson J.K."/>
            <person name="James T.Y."/>
            <person name="O'Malley M.A."/>
            <person name="Stajich J.E."/>
            <person name="Spatafora J.W."/>
            <person name="Visel A."/>
            <person name="Grigoriev I.V."/>
        </authorList>
    </citation>
    <scope>NUCLEOTIDE SEQUENCE [LARGE SCALE GENOMIC DNA]</scope>
    <source>
        <strain evidence="14 15">PL171</strain>
    </source>
</reference>
<dbReference type="GO" id="GO:0006888">
    <property type="term" value="P:endoplasmic reticulum to Golgi vesicle-mediated transport"/>
    <property type="evidence" value="ECO:0007669"/>
    <property type="project" value="TreeGrafter"/>
</dbReference>
<evidence type="ECO:0000256" key="1">
    <source>
        <dbReference type="ARBA" id="ARBA00004342"/>
    </source>
</evidence>
<dbReference type="GO" id="GO:0005484">
    <property type="term" value="F:SNAP receptor activity"/>
    <property type="evidence" value="ECO:0007669"/>
    <property type="project" value="TreeGrafter"/>
</dbReference>
<dbReference type="AlphaFoldDB" id="A0A1Y2HHQ9"/>
<dbReference type="SMART" id="SM01270">
    <property type="entry name" value="Longin"/>
    <property type="match status" value="1"/>
</dbReference>
<name>A0A1Y2HHQ9_9FUNG</name>
<feature type="domain" description="V-SNARE coiled-coil homology" evidence="12">
    <location>
        <begin position="141"/>
        <end position="201"/>
    </location>
</feature>
<accession>A0A1Y2HHQ9</accession>
<dbReference type="InterPro" id="IPR001388">
    <property type="entry name" value="Synaptobrevin-like"/>
</dbReference>
<dbReference type="SUPFAM" id="SSF58038">
    <property type="entry name" value="SNARE fusion complex"/>
    <property type="match status" value="1"/>
</dbReference>
<dbReference type="PROSITE" id="PS50892">
    <property type="entry name" value="V_SNARE"/>
    <property type="match status" value="1"/>
</dbReference>
<organism evidence="14 15">
    <name type="scientific">Catenaria anguillulae PL171</name>
    <dbReference type="NCBI Taxonomy" id="765915"/>
    <lineage>
        <taxon>Eukaryota</taxon>
        <taxon>Fungi</taxon>
        <taxon>Fungi incertae sedis</taxon>
        <taxon>Blastocladiomycota</taxon>
        <taxon>Blastocladiomycetes</taxon>
        <taxon>Blastocladiales</taxon>
        <taxon>Catenariaceae</taxon>
        <taxon>Catenaria</taxon>
    </lineage>
</organism>
<dbReference type="PROSITE" id="PS50859">
    <property type="entry name" value="LONGIN"/>
    <property type="match status" value="1"/>
</dbReference>
<keyword evidence="10" id="KW-0175">Coiled coil</keyword>
<evidence type="ECO:0000259" key="12">
    <source>
        <dbReference type="PROSITE" id="PS50892"/>
    </source>
</evidence>
<keyword evidence="15" id="KW-1185">Reference proteome</keyword>
<evidence type="ECO:0000256" key="9">
    <source>
        <dbReference type="ARBA" id="ARBA00026133"/>
    </source>
</evidence>
<evidence type="ECO:0000256" key="8">
    <source>
        <dbReference type="ARBA" id="ARBA00023289"/>
    </source>
</evidence>
<evidence type="ECO:0000256" key="5">
    <source>
        <dbReference type="ARBA" id="ARBA00023136"/>
    </source>
</evidence>
<dbReference type="EMBL" id="MCFL01000073">
    <property type="protein sequence ID" value="ORZ30839.1"/>
    <property type="molecule type" value="Genomic_DNA"/>
</dbReference>
<dbReference type="SUPFAM" id="SSF64356">
    <property type="entry name" value="SNARE-like"/>
    <property type="match status" value="1"/>
</dbReference>
<keyword evidence="6" id="KW-0564">Palmitate</keyword>
<evidence type="ECO:0000256" key="4">
    <source>
        <dbReference type="ARBA" id="ARBA00022481"/>
    </source>
</evidence>
<dbReference type="Pfam" id="PF13774">
    <property type="entry name" value="Longin"/>
    <property type="match status" value="1"/>
</dbReference>
<dbReference type="InterPro" id="IPR045848">
    <property type="entry name" value="R-SNARE_YKT6"/>
</dbReference>
<comment type="subcellular location">
    <subcellularLocation>
        <location evidence="1">Cell membrane</location>
        <topology evidence="1">Lipid-anchor</topology>
        <orientation evidence="1">Cytoplasmic side</orientation>
    </subcellularLocation>
</comment>
<dbReference type="Gene3D" id="1.20.5.110">
    <property type="match status" value="1"/>
</dbReference>
<feature type="domain" description="Longin" evidence="11">
    <location>
        <begin position="7"/>
        <end position="127"/>
    </location>
</feature>